<dbReference type="PROSITE" id="PS51925">
    <property type="entry name" value="SWIB_MDM2"/>
    <property type="match status" value="2"/>
</dbReference>
<dbReference type="Pfam" id="PF08766">
    <property type="entry name" value="DEK_C"/>
    <property type="match status" value="1"/>
</dbReference>
<dbReference type="InterPro" id="IPR003121">
    <property type="entry name" value="SWIB_MDM2_domain"/>
</dbReference>
<feature type="compositionally biased region" description="Basic residues" evidence="1">
    <location>
        <begin position="164"/>
        <end position="184"/>
    </location>
</feature>
<dbReference type="Proteomes" id="UP000319731">
    <property type="component" value="Unassembled WGS sequence"/>
</dbReference>
<dbReference type="PROSITE" id="PS51998">
    <property type="entry name" value="DEK_C"/>
    <property type="match status" value="1"/>
</dbReference>
<evidence type="ECO:0000259" key="3">
    <source>
        <dbReference type="PROSITE" id="PS51998"/>
    </source>
</evidence>
<evidence type="ECO:0000256" key="1">
    <source>
        <dbReference type="SAM" id="MobiDB-lite"/>
    </source>
</evidence>
<dbReference type="SUPFAM" id="SSF109715">
    <property type="entry name" value="DEK C-terminal domain"/>
    <property type="match status" value="1"/>
</dbReference>
<organism evidence="4 5">
    <name type="scientific">Synchytrium microbalum</name>
    <dbReference type="NCBI Taxonomy" id="1806994"/>
    <lineage>
        <taxon>Eukaryota</taxon>
        <taxon>Fungi</taxon>
        <taxon>Fungi incertae sedis</taxon>
        <taxon>Chytridiomycota</taxon>
        <taxon>Chytridiomycota incertae sedis</taxon>
        <taxon>Chytridiomycetes</taxon>
        <taxon>Synchytriales</taxon>
        <taxon>Synchytriaceae</taxon>
        <taxon>Synchytrium</taxon>
    </lineage>
</organism>
<feature type="compositionally biased region" description="Acidic residues" evidence="1">
    <location>
        <begin position="115"/>
        <end position="137"/>
    </location>
</feature>
<keyword evidence="5" id="KW-1185">Reference proteome</keyword>
<feature type="region of interest" description="Disordered" evidence="1">
    <location>
        <begin position="58"/>
        <end position="194"/>
    </location>
</feature>
<dbReference type="Pfam" id="PF02201">
    <property type="entry name" value="SWIB"/>
    <property type="match status" value="2"/>
</dbReference>
<reference evidence="4 5" key="1">
    <citation type="journal article" date="2019" name="Sci. Rep.">
        <title>Comparative genomics of chytrid fungi reveal insights into the obligate biotrophic and pathogenic lifestyle of Synchytrium endobioticum.</title>
        <authorList>
            <person name="van de Vossenberg B.T.L.H."/>
            <person name="Warris S."/>
            <person name="Nguyen H.D.T."/>
            <person name="van Gent-Pelzer M.P.E."/>
            <person name="Joly D.L."/>
            <person name="van de Geest H.C."/>
            <person name="Bonants P.J.M."/>
            <person name="Smith D.S."/>
            <person name="Levesque C.A."/>
            <person name="van der Lee T.A.J."/>
        </authorList>
    </citation>
    <scope>NUCLEOTIDE SEQUENCE [LARGE SCALE GENOMIC DNA]</scope>
    <source>
        <strain evidence="4 5">JEL517</strain>
    </source>
</reference>
<feature type="compositionally biased region" description="Acidic residues" evidence="1">
    <location>
        <begin position="427"/>
        <end position="453"/>
    </location>
</feature>
<dbReference type="OrthoDB" id="10251073at2759"/>
<feature type="region of interest" description="Disordered" evidence="1">
    <location>
        <begin position="427"/>
        <end position="488"/>
    </location>
</feature>
<protein>
    <recommendedName>
        <fullName evidence="6">DM2 domain-containing protein</fullName>
    </recommendedName>
</protein>
<dbReference type="GeneID" id="42002658"/>
<dbReference type="EMBL" id="QEAO01000005">
    <property type="protein sequence ID" value="TPX36176.1"/>
    <property type="molecule type" value="Genomic_DNA"/>
</dbReference>
<comment type="caution">
    <text evidence="4">The sequence shown here is derived from an EMBL/GenBank/DDBJ whole genome shotgun (WGS) entry which is preliminary data.</text>
</comment>
<evidence type="ECO:0000313" key="5">
    <source>
        <dbReference type="Proteomes" id="UP000319731"/>
    </source>
</evidence>
<dbReference type="RefSeq" id="XP_031026489.1">
    <property type="nucleotide sequence ID" value="XM_031167361.1"/>
</dbReference>
<dbReference type="InterPro" id="IPR036885">
    <property type="entry name" value="SWIB_MDM2_dom_sf"/>
</dbReference>
<name>A0A507CDQ7_9FUNG</name>
<dbReference type="InterPro" id="IPR014876">
    <property type="entry name" value="DEK_C"/>
</dbReference>
<evidence type="ECO:0008006" key="6">
    <source>
        <dbReference type="Google" id="ProtNLM"/>
    </source>
</evidence>
<feature type="compositionally biased region" description="Low complexity" evidence="1">
    <location>
        <begin position="74"/>
        <end position="88"/>
    </location>
</feature>
<dbReference type="InterPro" id="IPR019835">
    <property type="entry name" value="SWIB_domain"/>
</dbReference>
<feature type="domain" description="DM2" evidence="2">
    <location>
        <begin position="338"/>
        <end position="416"/>
    </location>
</feature>
<feature type="domain" description="DEK-C" evidence="3">
    <location>
        <begin position="1"/>
        <end position="55"/>
    </location>
</feature>
<dbReference type="SMART" id="SM00151">
    <property type="entry name" value="SWIB"/>
    <property type="match status" value="2"/>
</dbReference>
<dbReference type="Gene3D" id="1.10.245.10">
    <property type="entry name" value="SWIB/MDM2 domain"/>
    <property type="match status" value="2"/>
</dbReference>
<gene>
    <name evidence="4" type="ORF">SmJEL517_g01433</name>
</gene>
<feature type="domain" description="DM2" evidence="2">
    <location>
        <begin position="199"/>
        <end position="277"/>
    </location>
</feature>
<dbReference type="AlphaFoldDB" id="A0A507CDQ7"/>
<evidence type="ECO:0000313" key="4">
    <source>
        <dbReference type="EMBL" id="TPX36176.1"/>
    </source>
</evidence>
<sequence length="488" mass="53438">MNPELYRDRIKEILAESDPTVVTARRIRKQLEDERHVDLTPIKKQIDQLVVTLFDESESPAVDAVASPPPPVIKKTASSKAPPSSSGSRATPPPQKVTPKPKPKSRQVKSSQVIDSDDDGDHDDDDGIVGDDDESGMDSDGIANQEKQDAKLARQLQEMDNPRGRTRRAAAPLPKRKASAKKKNGDKASNAGIRKRGGGFTAPVLLSPALSEFLGGVTLMARTQVTKEVWKYIKEHELQDPKSKITVVPDEALKKVLGTSRIHGFKMTKILSSHMSKPDEVSANKYKEEHAHDLIEDDDTSSVNSNEDIDDLDDTPVKAKKSPKSAKKKKVGGGTGGGFNKPYQLSEALSALCKGARVLSRPKVVKYIWKYIKGNNLQDPKDKRNIICDENLAAVMGHKKVTAFSMNKYIGNHLSDADGAEADIIESDDDDEKEEVVEEEGVEEEEEVNEDTEMAPKGQSSPTLFDASAGDQEEVFSGSMMDEGEDNE</sequence>
<feature type="compositionally biased region" description="Basic residues" evidence="1">
    <location>
        <begin position="318"/>
        <end position="331"/>
    </location>
</feature>
<evidence type="ECO:0000259" key="2">
    <source>
        <dbReference type="PROSITE" id="PS51925"/>
    </source>
</evidence>
<dbReference type="SUPFAM" id="SSF47592">
    <property type="entry name" value="SWIB/MDM2 domain"/>
    <property type="match status" value="2"/>
</dbReference>
<feature type="region of interest" description="Disordered" evidence="1">
    <location>
        <begin position="292"/>
        <end position="337"/>
    </location>
</feature>
<dbReference type="STRING" id="1806994.A0A507CDQ7"/>
<dbReference type="PANTHER" id="PTHR13844">
    <property type="entry name" value="SWI/SNF-RELATED MATRIX-ASSOCIATED ACTIN-DEPENDENT REGULATOR OF CHROMATIN SUBFAMILY D"/>
    <property type="match status" value="1"/>
</dbReference>
<accession>A0A507CDQ7</accession>
<proteinExistence type="predicted"/>
<dbReference type="CDD" id="cd10567">
    <property type="entry name" value="SWIB-MDM2_like"/>
    <property type="match status" value="2"/>
</dbReference>